<evidence type="ECO:0000313" key="2">
    <source>
        <dbReference type="Proteomes" id="UP000253891"/>
    </source>
</evidence>
<protein>
    <submittedName>
        <fullName evidence="1">Uncharacterized protein</fullName>
    </submittedName>
</protein>
<accession>A0A0K8MIE3</accession>
<organism evidence="1 2">
    <name type="scientific">Fructobacillus ficulneus</name>
    <dbReference type="NCBI Taxonomy" id="157463"/>
    <lineage>
        <taxon>Bacteria</taxon>
        <taxon>Bacillati</taxon>
        <taxon>Bacillota</taxon>
        <taxon>Bacilli</taxon>
        <taxon>Lactobacillales</taxon>
        <taxon>Lactobacillaceae</taxon>
        <taxon>Fructobacillus</taxon>
    </lineage>
</organism>
<dbReference type="Proteomes" id="UP000253891">
    <property type="component" value="Unassembled WGS sequence"/>
</dbReference>
<dbReference type="EMBL" id="DF968005">
    <property type="protein sequence ID" value="GAP00337.1"/>
    <property type="molecule type" value="Genomic_DNA"/>
</dbReference>
<name>A0A0K8MIE3_9LACO</name>
<sequence>MMTKYFPMYTIIALSLEYLLIYENKLELLGNMLYWNRLNCWNLKNRADSYKDGYSFIKWKINDSQRKYTTSNIMKVFKK</sequence>
<evidence type="ECO:0000313" key="1">
    <source>
        <dbReference type="EMBL" id="GAP00337.1"/>
    </source>
</evidence>
<keyword evidence="2" id="KW-1185">Reference proteome</keyword>
<dbReference type="AlphaFoldDB" id="A0A0K8MIE3"/>
<proteinExistence type="predicted"/>
<reference evidence="1 2" key="1">
    <citation type="journal article" date="2015" name="BMC Genomics">
        <title>Comparative genomics of Fructobacillus spp. and Leuconostoc spp. reveals niche-specific evolution of Fructobacillus spp.</title>
        <authorList>
            <person name="Endo A."/>
            <person name="Tanizawa Y."/>
            <person name="Tanaka N."/>
            <person name="Maeno S."/>
            <person name="Kumar H."/>
            <person name="Shiwa Y."/>
            <person name="Okada S."/>
            <person name="Yoshikawa H."/>
            <person name="Dicks L."/>
            <person name="Nakagawa J."/>
            <person name="Arita M."/>
        </authorList>
    </citation>
    <scope>NUCLEOTIDE SEQUENCE [LARGE SCALE GENOMIC DNA]</scope>
    <source>
        <strain evidence="1 2">JCM 12225</strain>
    </source>
</reference>
<gene>
    <name evidence="1" type="ORF">FFIC_283540</name>
</gene>